<dbReference type="AlphaFoldDB" id="A0A8E1BZG8"/>
<evidence type="ECO:0000313" key="4">
    <source>
        <dbReference type="Proteomes" id="UP000027161"/>
    </source>
</evidence>
<feature type="repeat" description="ANK" evidence="1">
    <location>
        <begin position="79"/>
        <end position="102"/>
    </location>
</feature>
<sequence length="238" mass="26146">MLLGNHKGKGAIALLDFLESKLNSEDKSSFSKLLNDSDINGQTILHFATALASTIGYIKIVEWLIGKMTHEVINAGDNNGNTALYTAVKGGNAQIIKLLIKKVTYDTNTNKVTSYLDLIYSIGNKTPVELYDDNGIVKQEFSQILKQAFALLMEPKVIKESYDFEGIIYLVHSKVNELEQSGVKGLIDNKLQELQHIQKEVAHQELSLPPDPTLGESHNSTSDEVKDMGGSSSLPAQL</sequence>
<dbReference type="SMART" id="SM00248">
    <property type="entry name" value="ANK"/>
    <property type="match status" value="2"/>
</dbReference>
<comment type="caution">
    <text evidence="3">The sequence shown here is derived from an EMBL/GenBank/DDBJ whole genome shotgun (WGS) entry which is preliminary data.</text>
</comment>
<keyword evidence="1" id="KW-0040">ANK repeat</keyword>
<dbReference type="PROSITE" id="PS50297">
    <property type="entry name" value="ANK_REP_REGION"/>
    <property type="match status" value="1"/>
</dbReference>
<evidence type="ECO:0008006" key="5">
    <source>
        <dbReference type="Google" id="ProtNLM"/>
    </source>
</evidence>
<keyword evidence="4" id="KW-1185">Reference proteome</keyword>
<accession>A0A8E1BZG8</accession>
<dbReference type="SUPFAM" id="SSF48403">
    <property type="entry name" value="Ankyrin repeat"/>
    <property type="match status" value="1"/>
</dbReference>
<reference evidence="3 4" key="1">
    <citation type="submission" date="2014-02" db="EMBL/GenBank/DDBJ databases">
        <title>Draft genome sequence of Rickettsia buchneri sp. nov. ISO7T.</title>
        <authorList>
            <person name="Felsheim R.F."/>
            <person name="Kurtti T.J."/>
            <person name="Munderloh U.G."/>
        </authorList>
    </citation>
    <scope>NUCLEOTIDE SEQUENCE [LARGE SCALE GENOMIC DNA]</scope>
    <source>
        <strain evidence="3 4">ISO7</strain>
    </source>
</reference>
<dbReference type="Gene3D" id="1.25.40.20">
    <property type="entry name" value="Ankyrin repeat-containing domain"/>
    <property type="match status" value="1"/>
</dbReference>
<dbReference type="Proteomes" id="UP000027161">
    <property type="component" value="Unassembled WGS sequence"/>
</dbReference>
<dbReference type="PROSITE" id="PS50088">
    <property type="entry name" value="ANK_REPEAT"/>
    <property type="match status" value="1"/>
</dbReference>
<evidence type="ECO:0000256" key="2">
    <source>
        <dbReference type="SAM" id="MobiDB-lite"/>
    </source>
</evidence>
<proteinExistence type="predicted"/>
<organism evidence="3 4">
    <name type="scientific">Rickettsia tamurae subsp. buchneri</name>
    <dbReference type="NCBI Taxonomy" id="1462938"/>
    <lineage>
        <taxon>Bacteria</taxon>
        <taxon>Pseudomonadati</taxon>
        <taxon>Pseudomonadota</taxon>
        <taxon>Alphaproteobacteria</taxon>
        <taxon>Rickettsiales</taxon>
        <taxon>Rickettsiaceae</taxon>
        <taxon>Rickettsieae</taxon>
        <taxon>Rickettsia</taxon>
        <taxon>spotted fever group</taxon>
    </lineage>
</organism>
<evidence type="ECO:0000313" key="3">
    <source>
        <dbReference type="EMBL" id="KDO02377.1"/>
    </source>
</evidence>
<dbReference type="InterPro" id="IPR036770">
    <property type="entry name" value="Ankyrin_rpt-contain_sf"/>
</dbReference>
<feature type="region of interest" description="Disordered" evidence="2">
    <location>
        <begin position="205"/>
        <end position="238"/>
    </location>
</feature>
<evidence type="ECO:0000256" key="1">
    <source>
        <dbReference type="PROSITE-ProRule" id="PRU00023"/>
    </source>
</evidence>
<protein>
    <recommendedName>
        <fullName evidence="5">Ankyrin repeat-containing protein</fullName>
    </recommendedName>
</protein>
<dbReference type="EMBL" id="JFKF01000163">
    <property type="protein sequence ID" value="KDO02377.1"/>
    <property type="molecule type" value="Genomic_DNA"/>
</dbReference>
<dbReference type="InterPro" id="IPR002110">
    <property type="entry name" value="Ankyrin_rpt"/>
</dbReference>
<dbReference type="Pfam" id="PF12796">
    <property type="entry name" value="Ank_2"/>
    <property type="match status" value="1"/>
</dbReference>
<dbReference type="RefSeq" id="WP_008580139.1">
    <property type="nucleotide sequence ID" value="NZ_CP113531.1"/>
</dbReference>
<name>A0A8E1BZG8_9RICK</name>
<gene>
    <name evidence="3" type="ORF">REISMN_07370</name>
</gene>